<evidence type="ECO:0000313" key="2">
    <source>
        <dbReference type="EMBL" id="GIY05648.1"/>
    </source>
</evidence>
<gene>
    <name evidence="2" type="ORF">CDAR_74111</name>
</gene>
<dbReference type="AlphaFoldDB" id="A0AAV4Q6L1"/>
<accession>A0AAV4Q6L1</accession>
<feature type="region of interest" description="Disordered" evidence="1">
    <location>
        <begin position="1"/>
        <end position="21"/>
    </location>
</feature>
<dbReference type="Proteomes" id="UP001054837">
    <property type="component" value="Unassembled WGS sequence"/>
</dbReference>
<evidence type="ECO:0000313" key="3">
    <source>
        <dbReference type="Proteomes" id="UP001054837"/>
    </source>
</evidence>
<keyword evidence="3" id="KW-1185">Reference proteome</keyword>
<name>A0AAV4Q6L1_9ARAC</name>
<reference evidence="2 3" key="1">
    <citation type="submission" date="2021-06" db="EMBL/GenBank/DDBJ databases">
        <title>Caerostris darwini draft genome.</title>
        <authorList>
            <person name="Kono N."/>
            <person name="Arakawa K."/>
        </authorList>
    </citation>
    <scope>NUCLEOTIDE SEQUENCE [LARGE SCALE GENOMIC DNA]</scope>
</reference>
<protein>
    <submittedName>
        <fullName evidence="2">Uncharacterized protein</fullName>
    </submittedName>
</protein>
<comment type="caution">
    <text evidence="2">The sequence shown here is derived from an EMBL/GenBank/DDBJ whole genome shotgun (WGS) entry which is preliminary data.</text>
</comment>
<organism evidence="2 3">
    <name type="scientific">Caerostris darwini</name>
    <dbReference type="NCBI Taxonomy" id="1538125"/>
    <lineage>
        <taxon>Eukaryota</taxon>
        <taxon>Metazoa</taxon>
        <taxon>Ecdysozoa</taxon>
        <taxon>Arthropoda</taxon>
        <taxon>Chelicerata</taxon>
        <taxon>Arachnida</taxon>
        <taxon>Araneae</taxon>
        <taxon>Araneomorphae</taxon>
        <taxon>Entelegynae</taxon>
        <taxon>Araneoidea</taxon>
        <taxon>Araneidae</taxon>
        <taxon>Caerostris</taxon>
    </lineage>
</organism>
<sequence length="104" mass="11811">MPFAGEEIINKNPKKRNKMASPSAIFDSAQITRCQPGKTVMTRHLQQSGFQRRSFDASVMVKILNFFSSFENYVLSEEMPCFELHPDLPSLFLQINDLNVLANG</sequence>
<dbReference type="EMBL" id="BPLQ01004112">
    <property type="protein sequence ID" value="GIY05648.1"/>
    <property type="molecule type" value="Genomic_DNA"/>
</dbReference>
<evidence type="ECO:0000256" key="1">
    <source>
        <dbReference type="SAM" id="MobiDB-lite"/>
    </source>
</evidence>
<proteinExistence type="predicted"/>